<reference evidence="1 2" key="1">
    <citation type="submission" date="2016-11" db="EMBL/GenBank/DDBJ databases">
        <title>Description of two novel members of the family Erysipelotrichaceae: Ileibacterium lipovorans gen. nov., sp. nov. and Dubosiella newyorkensis, gen. nov., sp. nov.</title>
        <authorList>
            <person name="Cox L.M."/>
            <person name="Sohn J."/>
            <person name="Tyrrell K.L."/>
            <person name="Citron D.M."/>
            <person name="Lawson P.A."/>
            <person name="Patel N.B."/>
            <person name="Iizumi T."/>
            <person name="Perez-Perez G.I."/>
            <person name="Goldstein E.J."/>
            <person name="Blaser M.J."/>
        </authorList>
    </citation>
    <scope>NUCLEOTIDE SEQUENCE [LARGE SCALE GENOMIC DNA]</scope>
    <source>
        <strain evidence="1 2">NYU-BL-A4</strain>
    </source>
</reference>
<protein>
    <recommendedName>
        <fullName evidence="3">Actin-like protein N-terminal domain-containing protein</fullName>
    </recommendedName>
</protein>
<accession>A0A1U7NPU7</accession>
<organism evidence="1 2">
    <name type="scientific">Dubosiella newyorkensis</name>
    <dbReference type="NCBI Taxonomy" id="1862672"/>
    <lineage>
        <taxon>Bacteria</taxon>
        <taxon>Bacillati</taxon>
        <taxon>Bacillota</taxon>
        <taxon>Erysipelotrichia</taxon>
        <taxon>Erysipelotrichales</taxon>
        <taxon>Erysipelotrichaceae</taxon>
        <taxon>Dubosiella</taxon>
    </lineage>
</organism>
<dbReference type="InterPro" id="IPR043129">
    <property type="entry name" value="ATPase_NBD"/>
</dbReference>
<dbReference type="Pfam" id="PF06723">
    <property type="entry name" value="MreB_Mbl"/>
    <property type="match status" value="1"/>
</dbReference>
<dbReference type="Proteomes" id="UP000186705">
    <property type="component" value="Unassembled WGS sequence"/>
</dbReference>
<dbReference type="SUPFAM" id="SSF53067">
    <property type="entry name" value="Actin-like ATPase domain"/>
    <property type="match status" value="1"/>
</dbReference>
<dbReference type="STRING" id="1862672.BO225_02125"/>
<gene>
    <name evidence="1" type="ORF">BO225_02125</name>
</gene>
<evidence type="ECO:0008006" key="3">
    <source>
        <dbReference type="Google" id="ProtNLM"/>
    </source>
</evidence>
<comment type="caution">
    <text evidence="1">The sequence shown here is derived from an EMBL/GenBank/DDBJ whole genome shotgun (WGS) entry which is preliminary data.</text>
</comment>
<dbReference type="InterPro" id="IPR056546">
    <property type="entry name" value="MreB_MamK-like"/>
</dbReference>
<evidence type="ECO:0000313" key="2">
    <source>
        <dbReference type="Proteomes" id="UP000186705"/>
    </source>
</evidence>
<dbReference type="OrthoDB" id="1767917at2"/>
<dbReference type="AlphaFoldDB" id="A0A1U7NPU7"/>
<evidence type="ECO:0000313" key="1">
    <source>
        <dbReference type="EMBL" id="OLU47662.1"/>
    </source>
</evidence>
<keyword evidence="2" id="KW-1185">Reference proteome</keyword>
<name>A0A1U7NPU7_9FIRM</name>
<dbReference type="GeneID" id="78274743"/>
<dbReference type="EMBL" id="MPKA01000044">
    <property type="protein sequence ID" value="OLU47662.1"/>
    <property type="molecule type" value="Genomic_DNA"/>
</dbReference>
<dbReference type="RefSeq" id="WP_076340635.1">
    <property type="nucleotide sequence ID" value="NZ_CAPDDE010000005.1"/>
</dbReference>
<sequence>MFERWYVLEAGASMLRLYDPKEDLLIRFPTCYLEEDGRVIAYGNEALQSILHPNIHRRITYPLEDGRILHEVSGLLQNAFQKANVHEHLLKPSLIVYAPFSLGEKEKEKWTEILLNLGIKKVRFVNLIELYEKRGGTHFLIHAGHSLCEMAIFIHGKCQIYKSIPFAGKQVDENIQQAIAHKKNCLISQEEAKRLKEEANISFQRKLPSPLHGIGMDRYQRFVSFSILSSDLWPSVDEVEKQIILWAKSLFDTLSLPAKAQIAQKGIELTGGSANLYSLSSRLQEQLQCPIFCSNDPEYDMLKLIKENFL</sequence>
<dbReference type="Gene3D" id="3.30.420.40">
    <property type="match status" value="1"/>
</dbReference>
<proteinExistence type="predicted"/>